<comment type="caution">
    <text evidence="8">The sequence shown here is derived from an EMBL/GenBank/DDBJ whole genome shotgun (WGS) entry which is preliminary data.</text>
</comment>
<dbReference type="Gene3D" id="3.30.70.2490">
    <property type="match status" value="1"/>
</dbReference>
<dbReference type="InterPro" id="IPR016035">
    <property type="entry name" value="Acyl_Trfase/lysoPLipase"/>
</dbReference>
<accession>A0AAW5VCA5</accession>
<dbReference type="GO" id="GO:0004318">
    <property type="term" value="F:enoyl-[acyl-carrier-protein] reductase (NADH) activity"/>
    <property type="evidence" value="ECO:0007669"/>
    <property type="project" value="InterPro"/>
</dbReference>
<dbReference type="InterPro" id="IPR014043">
    <property type="entry name" value="Acyl_transferase_dom"/>
</dbReference>
<dbReference type="Gene3D" id="3.10.129.10">
    <property type="entry name" value="Hotdog Thioesterase"/>
    <property type="match status" value="1"/>
</dbReference>
<dbReference type="EMBL" id="JAMQQD010000006">
    <property type="protein sequence ID" value="MCW7516663.1"/>
    <property type="molecule type" value="Genomic_DNA"/>
</dbReference>
<keyword evidence="1" id="KW-0596">Phosphopantetheine</keyword>
<dbReference type="InterPro" id="IPR003965">
    <property type="entry name" value="Fatty_acid_synthase"/>
</dbReference>
<dbReference type="GO" id="GO:0004315">
    <property type="term" value="F:3-oxoacyl-[acyl-carrier-protein] synthase activity"/>
    <property type="evidence" value="ECO:0007669"/>
    <property type="project" value="InterPro"/>
</dbReference>
<evidence type="ECO:0000256" key="4">
    <source>
        <dbReference type="ARBA" id="ARBA00022801"/>
    </source>
</evidence>
<dbReference type="InterPro" id="IPR018201">
    <property type="entry name" value="Ketoacyl_synth_AS"/>
</dbReference>
<dbReference type="Gene3D" id="3.40.47.10">
    <property type="match status" value="1"/>
</dbReference>
<dbReference type="Gene3D" id="3.20.20.70">
    <property type="entry name" value="Aldolase class I"/>
    <property type="match status" value="1"/>
</dbReference>
<evidence type="ECO:0000256" key="2">
    <source>
        <dbReference type="ARBA" id="ARBA00022553"/>
    </source>
</evidence>
<dbReference type="PROSITE" id="PS52004">
    <property type="entry name" value="KS3_2"/>
    <property type="match status" value="1"/>
</dbReference>
<dbReference type="PANTHER" id="PTHR10982:SF21">
    <property type="entry name" value="FATTY ACID SYNTHASE SUBUNIT BETA"/>
    <property type="match status" value="1"/>
</dbReference>
<dbReference type="Pfam" id="PF01575">
    <property type="entry name" value="MaoC_dehydratas"/>
    <property type="match status" value="1"/>
</dbReference>
<dbReference type="GO" id="GO:0005835">
    <property type="term" value="C:fatty acid synthase complex"/>
    <property type="evidence" value="ECO:0007669"/>
    <property type="project" value="InterPro"/>
</dbReference>
<keyword evidence="2" id="KW-0597">Phosphoprotein</keyword>
<dbReference type="SUPFAM" id="SSF53901">
    <property type="entry name" value="Thiolase-like"/>
    <property type="match status" value="2"/>
</dbReference>
<dbReference type="Gene3D" id="1.20.930.70">
    <property type="match status" value="1"/>
</dbReference>
<dbReference type="Gene3D" id="3.90.25.70">
    <property type="match status" value="1"/>
</dbReference>
<dbReference type="SUPFAM" id="SSF54637">
    <property type="entry name" value="Thioesterase/thiol ester dehydrase-isomerase"/>
    <property type="match status" value="1"/>
</dbReference>
<evidence type="ECO:0000313" key="9">
    <source>
        <dbReference type="Proteomes" id="UP001209694"/>
    </source>
</evidence>
<gene>
    <name evidence="8" type="ORF">ND810_15965</name>
</gene>
<feature type="domain" description="Ketosynthase family 3 (KS3)" evidence="7">
    <location>
        <begin position="2802"/>
        <end position="3256"/>
    </location>
</feature>
<dbReference type="InterPro" id="IPR013785">
    <property type="entry name" value="Aldolase_TIM"/>
</dbReference>
<dbReference type="Pfam" id="PF00109">
    <property type="entry name" value="ketoacyl-synt"/>
    <property type="match status" value="1"/>
</dbReference>
<evidence type="ECO:0000313" key="8">
    <source>
        <dbReference type="EMBL" id="MCW7516663.1"/>
    </source>
</evidence>
<evidence type="ECO:0000259" key="7">
    <source>
        <dbReference type="PROSITE" id="PS52004"/>
    </source>
</evidence>
<dbReference type="Proteomes" id="UP001209694">
    <property type="component" value="Unassembled WGS sequence"/>
</dbReference>
<dbReference type="SUPFAM" id="SSF51412">
    <property type="entry name" value="Inosine monophosphate dehydrogenase (IMPDH)"/>
    <property type="match status" value="1"/>
</dbReference>
<evidence type="ECO:0000256" key="5">
    <source>
        <dbReference type="ARBA" id="ARBA00022857"/>
    </source>
</evidence>
<dbReference type="PROSITE" id="PS00606">
    <property type="entry name" value="KS3_1"/>
    <property type="match status" value="1"/>
</dbReference>
<name>A0AAW5VCA5_9LEPT</name>
<dbReference type="SMART" id="SM00827">
    <property type="entry name" value="PKS_AT"/>
    <property type="match status" value="1"/>
</dbReference>
<dbReference type="SUPFAM" id="SSF52151">
    <property type="entry name" value="FabD/lysophospholipase-like"/>
    <property type="match status" value="2"/>
</dbReference>
<dbReference type="SUPFAM" id="SSF51735">
    <property type="entry name" value="NAD(P)-binding Rossmann-fold domains"/>
    <property type="match status" value="1"/>
</dbReference>
<dbReference type="Pfam" id="PF16073">
    <property type="entry name" value="SAT"/>
    <property type="match status" value="1"/>
</dbReference>
<evidence type="ECO:0000256" key="6">
    <source>
        <dbReference type="ARBA" id="ARBA00023002"/>
    </source>
</evidence>
<keyword evidence="4" id="KW-0378">Hydrolase</keyword>
<dbReference type="InterPro" id="IPR002539">
    <property type="entry name" value="MaoC-like_dom"/>
</dbReference>
<dbReference type="Pfam" id="PF02801">
    <property type="entry name" value="Ketoacyl-synt_C"/>
    <property type="match status" value="1"/>
</dbReference>
<dbReference type="Pfam" id="PF00698">
    <property type="entry name" value="Acyl_transf_1"/>
    <property type="match status" value="1"/>
</dbReference>
<dbReference type="InterPro" id="IPR001227">
    <property type="entry name" value="Ac_transferase_dom_sf"/>
</dbReference>
<dbReference type="InterPro" id="IPR014030">
    <property type="entry name" value="Ketoacyl_synth_N"/>
</dbReference>
<evidence type="ECO:0000256" key="3">
    <source>
        <dbReference type="ARBA" id="ARBA00022679"/>
    </source>
</evidence>
<dbReference type="InterPro" id="IPR013565">
    <property type="entry name" value="Fas1/AflB-like_central"/>
</dbReference>
<dbReference type="InterPro" id="IPR050830">
    <property type="entry name" value="Fungal_FAS"/>
</dbReference>
<sequence>MKNPTGINVDSNGNGTSKTFGVGPYSILKEEEVFVSALFAGQGNDPMVELLASFEEEGESSDFFVTLFKTIDNCMDLVRKDGDTTYFSNGFALKEWMLDPTLIPTETILKSSYYSGPLIFAAQASHLFRFIKEGHWNLLRNSIGGIYGHSQGIFAGLLFSSSPNKEIFLDNFQKTFSALFFLLFRSQQVFPELDLDPNTLRLYVKKGEKPSPMAQIIFNDGEDEIAEILNEFNKNQSKSEEVHIGLMNTPNSKVFCGTPESLLKFRDELTQSGVDAVKTWNFITSSTAFHSPLLESVVNLVQSDFKKVGFAPRTNEIEIPLYDTRDGSDLRDSKKDLKTDLVAMVCTDQLNWEVTLSSLLKKDCKHMLLSFGPGEFIEKITKRFLRDKSYLIQNLTHKSRFIQFAKTNNFEFPKAWKNYAPELVNLPNGKKFVKNKYSLWTGRPPVFGGGMTPSTVEADIVIAAAKEGYIVELAGGGQVSEGIFRSRVEKITKELPLGKGFVINLLYLDPYLWNLHIPLIKKFKLEGAPIEGITISAGIPELKEAVTLRREWEKIGIWLNSFKPGTIDQIKRILSIADELPNYNILMQIEGGAAGGHHSWEDLNTLVSKTYEDIRKRSNIILAVGGGIASPNDAKLWLSGDWNQNTKMPVDAVFLGTRLMAALECKTSLPIKEKLKEMIGGNDWMKSKDGNEVGGIISGKSSLGADIYYASNTWTKLSELVEGLTKGKDPVFARESIAEKKAEIISLLNSTAKPYFGDLSNLSYTEVLERFLFLTCPGDRLLPSEGKWPDDPYIDKSYRVRLEQLVLKFEGRLIDSDTKLSILNNDSVLDDPYEFLKIWKNLFPNGQFTILLPEDQDFFLEVCKQPGKPVNFIPLLDENLLRWIKSDSLWYSHCVGMDPDRCAWIPGPLAIQGIKKINEPVVSIFYEFISELGDKDSPTKNIEWSEFTKITNPLTQENRIQIEHNDSVTEFCIPTSEEITGSDWVKYLSHQGGGFLSIILASNRIYGGVADQDMWFSPNESKKFTIEKGAIGELIQIRSFSHDGKFINVSLDLINQNTAELSLYFQHPKEQNQIPFKRRFLFGGGPETLVIEDQIFANEEMRKFYANVWDIKSVPNVIEDFHSFESMRTFEKEWFTEYKVTEENIIEFRKATKDLFRKDLIDSNKKLSPISMGVVFSWESTVLPLLSYSSADLFKLLHFSQEFHWKPEASLVAVEDVIKTKSKISRVKKLGESIILYVTGVMWNSENEIGSFETGFLLRNQNEKFVQYDTTPLEQSIEFFSQAEIDVFQQLIWINLNIKPDTLRVGDKIRFVTSERRIISNGNDTFHYIIGNIFQSNGQMNEVLLGSFKIDERRNLNEDSSLDRFFKVFREAEGLVALPKKYRILSEVFTAPDSMFPYSKASKDANPIHTDIRFAKKGGWVSPIVHGLWTSSQVVNSLVRNVCEGDSLRFVSLKESFEAPVLLGEELRLTAFHIGQKSGNMALEITLENKNGETKLRAEALLKPLNTAYVFTGQGSQSQGMGMKLLEEFTEARDVWSLAERVATNELDFSLLEVVQNNPTSLHCGGKNWVHPKGVLNLTQFTQVALVAKSLADWAILKKRGFLNIESPFAGHSLGEFSALAAREFILPENVFKIVFNRGLNMQSLVARDEEGKSSYAMSVVLGNRHVGLNEEKILELVDEAKSESGLHLEVVNYNIRDKQYSVTGNIQALELLEEKCKKFVRGKKTTIRLEGIDVPFHSRILINGVDEFRKTLQSNIGSESPLTELDGRYIPNLIAKPFSLSDEFLHAILSKTGSPVVESLLKLSYNDRNTNESRRLVLIELLAFQFAMPVQWIETQEALFGPLATKRLIDIGARGDLAGMARQSFKERRDSSTFQILHVEENRNEVFYEKEDVPEAEWSEAPSVGKEDIEVPVAIQKQNTESVVENSPTLEIPKQNVNNQIHSPVIKFSKKDALYSILALKANVRFDEIADSETIDDLLGGNSSKRNQTLADIGVEFKSTSLDGGHEKSLKDLVKLLEEQTSYHQPGPYLRAAFDESIKKFFPSDFGRKEIFQFLKDERMLDEEGVFLFSIYLPLFIRSGDSLRNGNLSSIGLKNRLSNAAEVTKWLDQAVDLFANLKNVQIPRKKSESSHSAGSMVDSLALEALERKYFGIEGLFSKSISNLRRHLLDDDPYSEYLVKDLKTIEEARTLVSDDIQPIFSESKIVIFKNSKQWAKKYLLKQTAAFLRRDSKEFSKEDLVYFQNHNSKELCDHIVYWRSQFLEKASKANLKSDTEYFKSVGLEYTKLLDNLSSQSNPNPVYQAPNTTLTPYLKVGLDGNFICEEKINQIDPEDFPNERLTLSGSDDFGSSFAENETVTNEFKEVLKTILKSGISFKNQKVLVTGAGPGSIAWEVVKAFLMGGADVVLTTTSYSTKRVKQFKELYQMYGAKTSRLEIVPFSQGSFEDIRSLVGYLKAKNWHPDFLIPFAAVGEENAASNLDQSSLVSVRVMLIGVQKLIGELGAQRKNQKESNSKLKVILPLSPNHGIFGKDGLYAETKLGLETLYRKKFTEANEWGNSVRILGAVIGWVRGTGLMGANDLSAPLLEAECNIKTYSRSEMGLLLTGFAAWSLRNETLEVVKADLTGGLGKVKNLVSTLSKIRTFLNSQTKQNIEVQSLKQKLSLETDSKKLTNVLPKHGLKFPEIPTEEDLSRYQTNRTTELKDLVCVVGYAEVGPFGGSMTRWELEKSGVLSLEACAELAWSLGYIQYQMGPNGKVWTDVKTGEPVLEWQIKEKYEDEILSSTGIRIVDQKTSPFDPTEISVYADVVLEDDLIFPIASKEEALEYKNADPEKTEIYFNPTSEKWTIKRKKGSVLKVKKSVGIKRRIAGQIPDGWNPERYGIPKDLIHQVDPITIYNLYCTCEAYLRAGMDPFELFDYIHPSQAGSSVGSGMGGMQKIKRMFLNFRLGEDRQHDALQESLINVAAAWAITSYAGLYGTVITPVAACATGGVSLEMARDNILSGKAKFMIAGAFDDTLEESMIGFGDMNATANSFEMENQGIEASEVSRPNDSRRNGFVEAQGGGILLLARGDVALEMGLPVYGILGFAGSRTDGIHTSIPAPGIGLLSLAADSNEESSPIQSALASFGLSGDDIGFAYKHDTSTKANDKNENNLLQKMMLKLKRTPGNNLPVVSQKYLTGHSKGGAAMWQSIGVLQTLEEGIISGNRNLTDVDTDMDPYTFITFTDEAIQFGKGHFKAGILTSLGFGHIAALCLFLHRNFFWVHLSPEEKVSYVNKCIERGRFAITRYHEIRLGNGTTLYKRKIQSFIPQEDEETALIDATYRKTTKNVTVGSVK</sequence>
<dbReference type="InterPro" id="IPR014031">
    <property type="entry name" value="Ketoacyl_synth_C"/>
</dbReference>
<dbReference type="PANTHER" id="PTHR10982">
    <property type="entry name" value="MALONYL COA-ACYL CARRIER PROTEIN TRANSACYLASE"/>
    <property type="match status" value="1"/>
</dbReference>
<keyword evidence="3" id="KW-0808">Transferase</keyword>
<keyword evidence="5" id="KW-0521">NADP</keyword>
<dbReference type="InterPro" id="IPR032088">
    <property type="entry name" value="SAT"/>
</dbReference>
<protein>
    <submittedName>
        <fullName evidence="8">DUF1729 domain-containing protein</fullName>
    </submittedName>
</protein>
<dbReference type="GO" id="GO:0006633">
    <property type="term" value="P:fatty acid biosynthetic process"/>
    <property type="evidence" value="ECO:0007669"/>
    <property type="project" value="InterPro"/>
</dbReference>
<dbReference type="GO" id="GO:0016787">
    <property type="term" value="F:hydrolase activity"/>
    <property type="evidence" value="ECO:0007669"/>
    <property type="project" value="UniProtKB-KW"/>
</dbReference>
<dbReference type="InterPro" id="IPR029069">
    <property type="entry name" value="HotDog_dom_sf"/>
</dbReference>
<dbReference type="InterPro" id="IPR047224">
    <property type="entry name" value="FAS_alpha_su_C"/>
</dbReference>
<dbReference type="CDD" id="cd00828">
    <property type="entry name" value="elong_cond_enzymes"/>
    <property type="match status" value="1"/>
</dbReference>
<reference evidence="8" key="1">
    <citation type="submission" date="2022-06" db="EMBL/GenBank/DDBJ databases">
        <title>Leptospira isolates from biofilms formed at urban environments.</title>
        <authorList>
            <person name="Ribeiro P.S."/>
            <person name="Sousa T."/>
            <person name="Carvalho N."/>
            <person name="Aburjaile F."/>
            <person name="Neves F."/>
            <person name="Oliveira D."/>
            <person name="Blanco L."/>
            <person name="Lima J."/>
            <person name="Costa F."/>
            <person name="Brenig B."/>
            <person name="Soares S."/>
            <person name="Ramos R."/>
            <person name="Goes-Neto A."/>
            <person name="Matiuzzi M."/>
            <person name="Azevedo V."/>
            <person name="Ristow P."/>
        </authorList>
    </citation>
    <scope>NUCLEOTIDE SEQUENCE</scope>
    <source>
        <strain evidence="8">VSF7</strain>
    </source>
</reference>
<dbReference type="Gene3D" id="3.40.366.10">
    <property type="entry name" value="Malonyl-Coenzyme A Acyl Carrier Protein, domain 2"/>
    <property type="match status" value="3"/>
</dbReference>
<dbReference type="GO" id="GO:0004312">
    <property type="term" value="F:fatty acid synthase activity"/>
    <property type="evidence" value="ECO:0007669"/>
    <property type="project" value="InterPro"/>
</dbReference>
<proteinExistence type="predicted"/>
<keyword evidence="6" id="KW-0560">Oxidoreductase</keyword>
<dbReference type="InterPro" id="IPR036291">
    <property type="entry name" value="NAD(P)-bd_dom_sf"/>
</dbReference>
<dbReference type="PRINTS" id="PR01483">
    <property type="entry name" value="FASYNTHASE"/>
</dbReference>
<dbReference type="InterPro" id="IPR020841">
    <property type="entry name" value="PKS_Beta-ketoAc_synthase_dom"/>
</dbReference>
<organism evidence="8 9">
    <name type="scientific">Leptospira levettii</name>
    <dbReference type="NCBI Taxonomy" id="2023178"/>
    <lineage>
        <taxon>Bacteria</taxon>
        <taxon>Pseudomonadati</taxon>
        <taxon>Spirochaetota</taxon>
        <taxon>Spirochaetia</taxon>
        <taxon>Leptospirales</taxon>
        <taxon>Leptospiraceae</taxon>
        <taxon>Leptospira</taxon>
    </lineage>
</organism>
<dbReference type="Gene3D" id="3.40.50.720">
    <property type="entry name" value="NAD(P)-binding Rossmann-like Domain"/>
    <property type="match status" value="2"/>
</dbReference>
<dbReference type="RefSeq" id="WP_265356307.1">
    <property type="nucleotide sequence ID" value="NZ_JAMQPS010000004.1"/>
</dbReference>
<dbReference type="Pfam" id="PF08354">
    <property type="entry name" value="Fas1-AflB-like_hel"/>
    <property type="match status" value="1"/>
</dbReference>
<dbReference type="InterPro" id="IPR016039">
    <property type="entry name" value="Thiolase-like"/>
</dbReference>
<evidence type="ECO:0000256" key="1">
    <source>
        <dbReference type="ARBA" id="ARBA00022450"/>
    </source>
</evidence>